<gene>
    <name evidence="2" type="ORF">CRG98_005469</name>
</gene>
<comment type="caution">
    <text evidence="2">The sequence shown here is derived from an EMBL/GenBank/DDBJ whole genome shotgun (WGS) entry which is preliminary data.</text>
</comment>
<feature type="compositionally biased region" description="Basic and acidic residues" evidence="1">
    <location>
        <begin position="83"/>
        <end position="94"/>
    </location>
</feature>
<feature type="region of interest" description="Disordered" evidence="1">
    <location>
        <begin position="67"/>
        <end position="94"/>
    </location>
</feature>
<keyword evidence="3" id="KW-1185">Reference proteome</keyword>
<evidence type="ECO:0000313" key="2">
    <source>
        <dbReference type="EMBL" id="PKI74140.1"/>
    </source>
</evidence>
<dbReference type="AlphaFoldDB" id="A0A2I0L0P3"/>
<proteinExistence type="predicted"/>
<dbReference type="Proteomes" id="UP000233551">
    <property type="component" value="Unassembled WGS sequence"/>
</dbReference>
<name>A0A2I0L0P3_PUNGR</name>
<evidence type="ECO:0000256" key="1">
    <source>
        <dbReference type="SAM" id="MobiDB-lite"/>
    </source>
</evidence>
<accession>A0A2I0L0P3</accession>
<evidence type="ECO:0000313" key="3">
    <source>
        <dbReference type="Proteomes" id="UP000233551"/>
    </source>
</evidence>
<dbReference type="EMBL" id="PGOL01000223">
    <property type="protein sequence ID" value="PKI74140.1"/>
    <property type="molecule type" value="Genomic_DNA"/>
</dbReference>
<sequence length="119" mass="13082">MRPPWTRVVRRSPRPHPLKGGLSGKGRPIKPRKNQEDPRIPSLGLGRGFPWFDRGLDVSPTSILTPSRHASLSRRGMLPSVDVRGKESGKRREGQVTRLDVVGDGHPRAAAAAAAAWRK</sequence>
<feature type="compositionally biased region" description="Basic residues" evidence="1">
    <location>
        <begin position="8"/>
        <end position="17"/>
    </location>
</feature>
<reference evidence="2 3" key="1">
    <citation type="submission" date="2017-11" db="EMBL/GenBank/DDBJ databases">
        <title>De-novo sequencing of pomegranate (Punica granatum L.) genome.</title>
        <authorList>
            <person name="Akparov Z."/>
            <person name="Amiraslanov A."/>
            <person name="Hajiyeva S."/>
            <person name="Abbasov M."/>
            <person name="Kaur K."/>
            <person name="Hamwieh A."/>
            <person name="Solovyev V."/>
            <person name="Salamov A."/>
            <person name="Braich B."/>
            <person name="Kosarev P."/>
            <person name="Mahmoud A."/>
            <person name="Hajiyev E."/>
            <person name="Babayeva S."/>
            <person name="Izzatullayeva V."/>
            <person name="Mammadov A."/>
            <person name="Mammadov A."/>
            <person name="Sharifova S."/>
            <person name="Ojaghi J."/>
            <person name="Eynullazada K."/>
            <person name="Bayramov B."/>
            <person name="Abdulazimova A."/>
            <person name="Shahmuradov I."/>
        </authorList>
    </citation>
    <scope>NUCLEOTIDE SEQUENCE [LARGE SCALE GENOMIC DNA]</scope>
    <source>
        <strain evidence="3">cv. AG2017</strain>
        <tissue evidence="2">Leaf</tissue>
    </source>
</reference>
<organism evidence="2 3">
    <name type="scientific">Punica granatum</name>
    <name type="common">Pomegranate</name>
    <dbReference type="NCBI Taxonomy" id="22663"/>
    <lineage>
        <taxon>Eukaryota</taxon>
        <taxon>Viridiplantae</taxon>
        <taxon>Streptophyta</taxon>
        <taxon>Embryophyta</taxon>
        <taxon>Tracheophyta</taxon>
        <taxon>Spermatophyta</taxon>
        <taxon>Magnoliopsida</taxon>
        <taxon>eudicotyledons</taxon>
        <taxon>Gunneridae</taxon>
        <taxon>Pentapetalae</taxon>
        <taxon>rosids</taxon>
        <taxon>malvids</taxon>
        <taxon>Myrtales</taxon>
        <taxon>Lythraceae</taxon>
        <taxon>Punica</taxon>
    </lineage>
</organism>
<feature type="region of interest" description="Disordered" evidence="1">
    <location>
        <begin position="1"/>
        <end position="44"/>
    </location>
</feature>
<protein>
    <submittedName>
        <fullName evidence="2">Uncharacterized protein</fullName>
    </submittedName>
</protein>